<evidence type="ECO:0000313" key="8">
    <source>
        <dbReference type="Proteomes" id="UP000198802"/>
    </source>
</evidence>
<dbReference type="InterPro" id="IPR036396">
    <property type="entry name" value="Cyt_P450_sf"/>
</dbReference>
<protein>
    <submittedName>
        <fullName evidence="7">Cytochrome P450</fullName>
    </submittedName>
</protein>
<accession>A0A0S4QU17</accession>
<dbReference type="FunFam" id="1.10.630.10:FF:000018">
    <property type="entry name" value="Cytochrome P450 monooxygenase"/>
    <property type="match status" value="1"/>
</dbReference>
<keyword evidence="8" id="KW-1185">Reference proteome</keyword>
<dbReference type="InterPro" id="IPR001128">
    <property type="entry name" value="Cyt_P450"/>
</dbReference>
<comment type="similarity">
    <text evidence="1">Belongs to the cytochrome P450 family.</text>
</comment>
<dbReference type="RefSeq" id="WP_091283183.1">
    <property type="nucleotide sequence ID" value="NZ_FAOZ01000026.1"/>
</dbReference>
<evidence type="ECO:0000256" key="5">
    <source>
        <dbReference type="ARBA" id="ARBA00023004"/>
    </source>
</evidence>
<gene>
    <name evidence="7" type="ORF">Ga0074812_12620</name>
</gene>
<dbReference type="GO" id="GO:0020037">
    <property type="term" value="F:heme binding"/>
    <property type="evidence" value="ECO:0007669"/>
    <property type="project" value="InterPro"/>
</dbReference>
<proteinExistence type="inferred from homology"/>
<dbReference type="Pfam" id="PF00067">
    <property type="entry name" value="p450"/>
    <property type="match status" value="2"/>
</dbReference>
<reference evidence="8" key="1">
    <citation type="submission" date="2015-11" db="EMBL/GenBank/DDBJ databases">
        <authorList>
            <person name="Varghese N."/>
        </authorList>
    </citation>
    <scope>NUCLEOTIDE SEQUENCE [LARGE SCALE GENOMIC DNA]</scope>
    <source>
        <strain evidence="8">DSM 45899</strain>
    </source>
</reference>
<keyword evidence="3" id="KW-0479">Metal-binding</keyword>
<dbReference type="Gene3D" id="1.10.630.10">
    <property type="entry name" value="Cytochrome P450"/>
    <property type="match status" value="1"/>
</dbReference>
<dbReference type="PRINTS" id="PR00359">
    <property type="entry name" value="BP450"/>
</dbReference>
<dbReference type="GO" id="GO:0016705">
    <property type="term" value="F:oxidoreductase activity, acting on paired donors, with incorporation or reduction of molecular oxygen"/>
    <property type="evidence" value="ECO:0007669"/>
    <property type="project" value="InterPro"/>
</dbReference>
<dbReference type="CDD" id="cd20625">
    <property type="entry name" value="CYP164-like"/>
    <property type="match status" value="1"/>
</dbReference>
<evidence type="ECO:0000256" key="4">
    <source>
        <dbReference type="ARBA" id="ARBA00023002"/>
    </source>
</evidence>
<evidence type="ECO:0000256" key="3">
    <source>
        <dbReference type="ARBA" id="ARBA00022723"/>
    </source>
</evidence>
<evidence type="ECO:0000313" key="7">
    <source>
        <dbReference type="EMBL" id="CUU59243.1"/>
    </source>
</evidence>
<evidence type="ECO:0000256" key="1">
    <source>
        <dbReference type="ARBA" id="ARBA00010617"/>
    </source>
</evidence>
<keyword evidence="6" id="KW-0503">Monooxygenase</keyword>
<keyword evidence="4" id="KW-0560">Oxidoreductase</keyword>
<dbReference type="SUPFAM" id="SSF48264">
    <property type="entry name" value="Cytochrome P450"/>
    <property type="match status" value="1"/>
</dbReference>
<keyword evidence="2" id="KW-0349">Heme</keyword>
<dbReference type="PRINTS" id="PR00385">
    <property type="entry name" value="P450"/>
</dbReference>
<evidence type="ECO:0000256" key="6">
    <source>
        <dbReference type="ARBA" id="ARBA00023033"/>
    </source>
</evidence>
<organism evidence="7 8">
    <name type="scientific">Parafrankia irregularis</name>
    <dbReference type="NCBI Taxonomy" id="795642"/>
    <lineage>
        <taxon>Bacteria</taxon>
        <taxon>Bacillati</taxon>
        <taxon>Actinomycetota</taxon>
        <taxon>Actinomycetes</taxon>
        <taxon>Frankiales</taxon>
        <taxon>Frankiaceae</taxon>
        <taxon>Parafrankia</taxon>
    </lineage>
</organism>
<dbReference type="GO" id="GO:0004497">
    <property type="term" value="F:monooxygenase activity"/>
    <property type="evidence" value="ECO:0007669"/>
    <property type="project" value="UniProtKB-KW"/>
</dbReference>
<dbReference type="EMBL" id="FAOZ01000026">
    <property type="protein sequence ID" value="CUU59243.1"/>
    <property type="molecule type" value="Genomic_DNA"/>
</dbReference>
<evidence type="ECO:0000256" key="2">
    <source>
        <dbReference type="ARBA" id="ARBA00022617"/>
    </source>
</evidence>
<sequence>MTTVGVAGASEEGTAAIMAAVTATRLPDPYPRYREIRERGAFITGEIGGRSATLVTRLAEASAVLGHSAAGHGFSDGINYRAGMRDGLGSLLRADPPDHTRLRRLVGRAFTPAVIESLAAEVTSLANELLDEALERAEIDAVAAFARPLPLRTICRLLGVPAADEEEFGGWADALTRGLDPYYLLTEEEQAACHRAGKAFDAYFVDLIARRRAAPQDDLLSRLVALHDDGDVLSERELLELCALLLVAGYETTANLIASGVLALVRNPDQLAALRADPGLVGSAVEEMIRYEAPVQFVARTFLTDAEIAGRSFARGDGAILMLGAANRDPEAFEDPDRFLAARYTGSVRTRRHLGLGVGIHYCLGAPLARMEAEIAFRVLLSRTRSFALAAETLAYRPQIVVRGLSELPLRLSA</sequence>
<keyword evidence="5" id="KW-0408">Iron</keyword>
<dbReference type="PANTHER" id="PTHR46696">
    <property type="entry name" value="P450, PUTATIVE (EUROFUNG)-RELATED"/>
    <property type="match status" value="1"/>
</dbReference>
<dbReference type="GO" id="GO:0005506">
    <property type="term" value="F:iron ion binding"/>
    <property type="evidence" value="ECO:0007669"/>
    <property type="project" value="InterPro"/>
</dbReference>
<dbReference type="PANTHER" id="PTHR46696:SF1">
    <property type="entry name" value="CYTOCHROME P450 YJIB-RELATED"/>
    <property type="match status" value="1"/>
</dbReference>
<dbReference type="InterPro" id="IPR002397">
    <property type="entry name" value="Cyt_P450_B"/>
</dbReference>
<dbReference type="AlphaFoldDB" id="A0A0S4QU17"/>
<dbReference type="Proteomes" id="UP000198802">
    <property type="component" value="Unassembled WGS sequence"/>
</dbReference>
<name>A0A0S4QU17_9ACTN</name>